<evidence type="ECO:0000313" key="2">
    <source>
        <dbReference type="WBParaSite" id="sdigi.contig117.g4664.t1"/>
    </source>
</evidence>
<sequence length="193" mass="21872">MISFHLTSSKDEMHRHLLRRYIFSDGHQLLTKSFALQSSAACAFLNVAYSFHFLCPVSADHFEVYRYLTVSYWSSGRGVVLARCEIKVRGDAPPPVIIATCDEIVVPPDGLHVLFILEKDGPLAMSPDLALSRRHIEVAYFLPGDVEGRRRLVAVIALWDAVGRRGTPYRDRTDPVFPSRNWWKYVIGTDIVP</sequence>
<keyword evidence="1" id="KW-1185">Reference proteome</keyword>
<evidence type="ECO:0000313" key="1">
    <source>
        <dbReference type="Proteomes" id="UP000887581"/>
    </source>
</evidence>
<accession>A0A915PHS4</accession>
<dbReference type="Proteomes" id="UP000887581">
    <property type="component" value="Unplaced"/>
</dbReference>
<protein>
    <submittedName>
        <fullName evidence="2">DUF1618 domain-containing protein</fullName>
    </submittedName>
</protein>
<reference evidence="2" key="1">
    <citation type="submission" date="2022-11" db="UniProtKB">
        <authorList>
            <consortium name="WormBaseParasite"/>
        </authorList>
    </citation>
    <scope>IDENTIFICATION</scope>
</reference>
<dbReference type="WBParaSite" id="sdigi.contig117.g4664.t1">
    <property type="protein sequence ID" value="sdigi.contig117.g4664.t1"/>
    <property type="gene ID" value="sdigi.contig117.g4664"/>
</dbReference>
<name>A0A915PHS4_9BILA</name>
<dbReference type="AlphaFoldDB" id="A0A915PHS4"/>
<organism evidence="1 2">
    <name type="scientific">Setaria digitata</name>
    <dbReference type="NCBI Taxonomy" id="48799"/>
    <lineage>
        <taxon>Eukaryota</taxon>
        <taxon>Metazoa</taxon>
        <taxon>Ecdysozoa</taxon>
        <taxon>Nematoda</taxon>
        <taxon>Chromadorea</taxon>
        <taxon>Rhabditida</taxon>
        <taxon>Spirurina</taxon>
        <taxon>Spiruromorpha</taxon>
        <taxon>Filarioidea</taxon>
        <taxon>Setariidae</taxon>
        <taxon>Setaria</taxon>
    </lineage>
</organism>
<proteinExistence type="predicted"/>